<reference evidence="1" key="1">
    <citation type="journal article" date="2023" name="Science">
        <title>Genome structures resolve the early diversification of teleost fishes.</title>
        <authorList>
            <person name="Parey E."/>
            <person name="Louis A."/>
            <person name="Montfort J."/>
            <person name="Bouchez O."/>
            <person name="Roques C."/>
            <person name="Iampietro C."/>
            <person name="Lluch J."/>
            <person name="Castinel A."/>
            <person name="Donnadieu C."/>
            <person name="Desvignes T."/>
            <person name="Floi Bucao C."/>
            <person name="Jouanno E."/>
            <person name="Wen M."/>
            <person name="Mejri S."/>
            <person name="Dirks R."/>
            <person name="Jansen H."/>
            <person name="Henkel C."/>
            <person name="Chen W.J."/>
            <person name="Zahm M."/>
            <person name="Cabau C."/>
            <person name="Klopp C."/>
            <person name="Thompson A.W."/>
            <person name="Robinson-Rechavi M."/>
            <person name="Braasch I."/>
            <person name="Lecointre G."/>
            <person name="Bobe J."/>
            <person name="Postlethwait J.H."/>
            <person name="Berthelot C."/>
            <person name="Roest Crollius H."/>
            <person name="Guiguen Y."/>
        </authorList>
    </citation>
    <scope>NUCLEOTIDE SEQUENCE</scope>
    <source>
        <strain evidence="1">NC1722</strain>
    </source>
</reference>
<dbReference type="Proteomes" id="UP001221898">
    <property type="component" value="Unassembled WGS sequence"/>
</dbReference>
<evidence type="ECO:0000313" key="2">
    <source>
        <dbReference type="Proteomes" id="UP001221898"/>
    </source>
</evidence>
<name>A0AAD7S1D1_9TELE</name>
<protein>
    <submittedName>
        <fullName evidence="1">Uncharacterized protein</fullName>
    </submittedName>
</protein>
<accession>A0AAD7S1D1</accession>
<keyword evidence="2" id="KW-1185">Reference proteome</keyword>
<dbReference type="EMBL" id="JAINUG010000129">
    <property type="protein sequence ID" value="KAJ8394165.1"/>
    <property type="molecule type" value="Genomic_DNA"/>
</dbReference>
<proteinExistence type="predicted"/>
<organism evidence="1 2">
    <name type="scientific">Aldrovandia affinis</name>
    <dbReference type="NCBI Taxonomy" id="143900"/>
    <lineage>
        <taxon>Eukaryota</taxon>
        <taxon>Metazoa</taxon>
        <taxon>Chordata</taxon>
        <taxon>Craniata</taxon>
        <taxon>Vertebrata</taxon>
        <taxon>Euteleostomi</taxon>
        <taxon>Actinopterygii</taxon>
        <taxon>Neopterygii</taxon>
        <taxon>Teleostei</taxon>
        <taxon>Notacanthiformes</taxon>
        <taxon>Halosauridae</taxon>
        <taxon>Aldrovandia</taxon>
    </lineage>
</organism>
<sequence>MGHVIRVEMYCSVWLTYSPSVLSPALLTAGPSEQCHSETHPLPPSLSRQIIERLDQALLINDTKQIESAWLNAGPWSCLISPTLHWLH</sequence>
<evidence type="ECO:0000313" key="1">
    <source>
        <dbReference type="EMBL" id="KAJ8394165.1"/>
    </source>
</evidence>
<comment type="caution">
    <text evidence="1">The sequence shown here is derived from an EMBL/GenBank/DDBJ whole genome shotgun (WGS) entry which is preliminary data.</text>
</comment>
<gene>
    <name evidence="1" type="ORF">AAFF_G00049700</name>
</gene>
<dbReference type="AlphaFoldDB" id="A0AAD7S1D1"/>